<dbReference type="InterPro" id="IPR013207">
    <property type="entry name" value="LGFP"/>
</dbReference>
<dbReference type="PANTHER" id="PTHR46580">
    <property type="entry name" value="SENSOR KINASE-RELATED"/>
    <property type="match status" value="1"/>
</dbReference>
<evidence type="ECO:0000256" key="2">
    <source>
        <dbReference type="SAM" id="MobiDB-lite"/>
    </source>
</evidence>
<feature type="region of interest" description="Disordered" evidence="2">
    <location>
        <begin position="1"/>
        <end position="73"/>
    </location>
</feature>
<accession>A0A5P2D6X0</accession>
<feature type="signal peptide" evidence="3">
    <location>
        <begin position="1"/>
        <end position="17"/>
    </location>
</feature>
<feature type="region of interest" description="Disordered" evidence="2">
    <location>
        <begin position="226"/>
        <end position="249"/>
    </location>
</feature>
<dbReference type="SUPFAM" id="SSF69318">
    <property type="entry name" value="Integrin alpha N-terminal domain"/>
    <property type="match status" value="3"/>
</dbReference>
<dbReference type="Pfam" id="PF08310">
    <property type="entry name" value="LGFP"/>
    <property type="match status" value="3"/>
</dbReference>
<gene>
    <name evidence="4" type="ORF">DEJ50_20390</name>
</gene>
<evidence type="ECO:0000256" key="3">
    <source>
        <dbReference type="SAM" id="SignalP"/>
    </source>
</evidence>
<keyword evidence="1 3" id="KW-0732">Signal</keyword>
<dbReference type="Gene3D" id="2.40.128.340">
    <property type="match status" value="4"/>
</dbReference>
<dbReference type="InterPro" id="IPR028994">
    <property type="entry name" value="Integrin_alpha_N"/>
</dbReference>
<evidence type="ECO:0000313" key="4">
    <source>
        <dbReference type="EMBL" id="QES49828.1"/>
    </source>
</evidence>
<evidence type="ECO:0000256" key="1">
    <source>
        <dbReference type="ARBA" id="ARBA00022729"/>
    </source>
</evidence>
<organism evidence="4 5">
    <name type="scientific">Streptomyces venezuelae</name>
    <dbReference type="NCBI Taxonomy" id="54571"/>
    <lineage>
        <taxon>Bacteria</taxon>
        <taxon>Bacillati</taxon>
        <taxon>Actinomycetota</taxon>
        <taxon>Actinomycetes</taxon>
        <taxon>Kitasatosporales</taxon>
        <taxon>Streptomycetaceae</taxon>
        <taxon>Streptomyces</taxon>
    </lineage>
</organism>
<feature type="compositionally biased region" description="Basic and acidic residues" evidence="2">
    <location>
        <begin position="43"/>
        <end position="53"/>
    </location>
</feature>
<feature type="chain" id="PRO_5039379302" description="VCBS repeat-containing protein" evidence="3">
    <location>
        <begin position="18"/>
        <end position="1637"/>
    </location>
</feature>
<reference evidence="4 5" key="1">
    <citation type="submission" date="2018-05" db="EMBL/GenBank/DDBJ databases">
        <title>Streptomyces venezuelae.</title>
        <authorList>
            <person name="Kim W."/>
            <person name="Lee N."/>
            <person name="Cho B.-K."/>
        </authorList>
    </citation>
    <scope>NUCLEOTIDE SEQUENCE [LARGE SCALE GENOMIC DNA]</scope>
    <source>
        <strain evidence="4 5">ATCC 21782</strain>
    </source>
</reference>
<dbReference type="PANTHER" id="PTHR46580:SF4">
    <property type="entry name" value="ATP_GTP-BINDING PROTEIN"/>
    <property type="match status" value="1"/>
</dbReference>
<sequence>MPAVAAGAPAFASAAQAANAAKAAQDDQQNMSPEAKASAKASTDAKRTGKRVEVPSLRSETDEVWANPDGSFTSEQSLVPTRVRRGGAYVPVDTGLAKQKDGRIAPKATVAGLSFSGGGNAPLVTMRKDGRDITLSWPKPLPAPTVQGNSATYAEVMKGVDLRVSADVTGFSHQLVVKNREAAANPELASVDFGLKGNGVTVRKEANGELRAVDPAGQTLFSSAKPQMWDSGADKPAAQPPAAKPAGDAKAVAEAKAAAGAKAGALAAPAAGATPAPSADRVPAVDGISLGTKQADLGVALKADKLTLTTDRNLLTAADTTFPVVIDPVWRDDWKSAWAVAYKHNAIPGSASTNYWNGGTLSNDARVGCAKDAQRGNAVVCAKTFFQVGMGGLGGKQILDATLRIQQKSAGSWSCKSGDIQVWDTDAISGSTTWNNQPAWKRMVDASGQSYGGRNCPGDGDTIELNVTSAVADAARWSWPAWTFGLKSANDTVDVSWRKMNPDSVRISTQYNTLPNAIPANERSMHPSVPCAGGEIGITDEVVLRARITDAEDNKVWAEFNYWNADDYWGTIQRPKVEITNGNVAIVRIPKGDLPGTNYVWDVRGTDGSGEGPWAGRCSFTIDREAPRWAPGVSSPQFPEDDQKNNAYARTEGTFTFTPNGVTDVAKYQWHTASDPTVRTVNVTATDKSAQIKYTPTAAGMHSLFVWSLDASGNRSSATSYVYHAKRQANRDKHGDLDGNGTVDIWSVDPGSGRLWMHPGNGDGSFEPSKKLDRGSFANAASLTHRGSWDADYYEDLVALRPAPDNSRKNLYLYRGNGDGDLEHTDAGAIEMSTQYSSDDRWGQADQVVAIGSVNDDIDPILEAGDGKIDAADNPDLLVKEGSNLWLYAGTPSGTLGLRNFRPIPLGNADWQDMTLIAPGDLNKDGLPEIWARNKTTGKIHQYTSRKTTDTTAAVALDLTVYADPAVRTTSIGTGFTGAAYPHLASNGDFENDGFVDLWSRNGDGAITEFPGRALSNGSAFGPGKPLVLGGTPWNECETVPSSADAGVKHSLCGPLLAKFKAAGGLASFGKPTGPVGVAADDGRFMHFRMNGYTYDNASIYWHRNTGAWIVMNGNREKWISLGAETGFLGYPTSDEIRNSDGVGVVSTFRGSGGDGAIYWSEQTGSWSIHGTIYKRYLAAGGPGGWLGYPTTDEVGNPDGVGRYNHFRQRGQTSDTASIYWTSTTRKALAVWGGIRNKWVSLGAEKSFLGYPKSEEYEVYGGPRTDFDGGYIRHNDTTGVSVEHKPNDRTAHLRTDLAGDFNGDGRSDMATVYDYGSDNTALYTLAGKTDGGFAAPVLAYETGKGNWRYSQSQWVVGDFNNDGRDDLAALYDYQWGENAMFTFLGQADGTFVQLGKSAHVPAGSWEPGKAKLVAGDFNGDKRDDVAFFYDHGGSTGAHTFLSKPDGSFNASFGSWRSAQGGWYWNESKQVAGDFNGDGRDDILAVYGSGNGTVTAYTLLGKADGGFAAPVASWTRTPGNWEFNKSRITSGDYNGDGRADLAILYDYTGGKAALFTLTGRPDGGINADFKSWESPVDSWWSGSYGMPVSGDSNKDGREDIAIMYNYGTGATAAFTFKARTDGGFDSPLKSWQAAPGTW</sequence>
<dbReference type="InterPro" id="IPR013517">
    <property type="entry name" value="FG-GAP"/>
</dbReference>
<name>A0A5P2D6X0_STRVZ</name>
<dbReference type="EMBL" id="CP029190">
    <property type="protein sequence ID" value="QES49828.1"/>
    <property type="molecule type" value="Genomic_DNA"/>
</dbReference>
<dbReference type="Proteomes" id="UP000325211">
    <property type="component" value="Chromosome"/>
</dbReference>
<dbReference type="Pfam" id="PF13517">
    <property type="entry name" value="FG-GAP_3"/>
    <property type="match status" value="2"/>
</dbReference>
<protein>
    <recommendedName>
        <fullName evidence="6">VCBS repeat-containing protein</fullName>
    </recommendedName>
</protein>
<evidence type="ECO:0008006" key="6">
    <source>
        <dbReference type="Google" id="ProtNLM"/>
    </source>
</evidence>
<feature type="compositionally biased region" description="Low complexity" evidence="2">
    <location>
        <begin position="1"/>
        <end position="23"/>
    </location>
</feature>
<evidence type="ECO:0000313" key="5">
    <source>
        <dbReference type="Proteomes" id="UP000325211"/>
    </source>
</evidence>
<proteinExistence type="predicted"/>